<evidence type="ECO:0000313" key="4">
    <source>
        <dbReference type="EMBL" id="KAF8784790.1"/>
    </source>
</evidence>
<dbReference type="InterPro" id="IPR003307">
    <property type="entry name" value="W2_domain"/>
</dbReference>
<dbReference type="PANTHER" id="PTHR14208:SF2">
    <property type="entry name" value="PROTEIN KRASAVIETZ"/>
    <property type="match status" value="1"/>
</dbReference>
<dbReference type="SMART" id="SM00515">
    <property type="entry name" value="eIF5C"/>
    <property type="match status" value="1"/>
</dbReference>
<reference evidence="4" key="1">
    <citation type="journal article" date="2020" name="bioRxiv">
        <title>Chromosome-level reference genome of the European wasp spider Argiope bruennichi: a resource for studies on range expansion and evolutionary adaptation.</title>
        <authorList>
            <person name="Sheffer M.M."/>
            <person name="Hoppe A."/>
            <person name="Krehenwinkel H."/>
            <person name="Uhl G."/>
            <person name="Kuss A.W."/>
            <person name="Jensen L."/>
            <person name="Jensen C."/>
            <person name="Gillespie R.G."/>
            <person name="Hoff K.J."/>
            <person name="Prost S."/>
        </authorList>
    </citation>
    <scope>NUCLEOTIDE SEQUENCE</scope>
</reference>
<dbReference type="PROSITE" id="PS51363">
    <property type="entry name" value="W2"/>
    <property type="match status" value="1"/>
</dbReference>
<evidence type="ECO:0000313" key="5">
    <source>
        <dbReference type="Proteomes" id="UP000807504"/>
    </source>
</evidence>
<dbReference type="CDD" id="cd11560">
    <property type="entry name" value="W2_eIF5C_like"/>
    <property type="match status" value="1"/>
</dbReference>
<feature type="chain" id="PRO_5035748384" evidence="2">
    <location>
        <begin position="24"/>
        <end position="350"/>
    </location>
</feature>
<dbReference type="InterPro" id="IPR057397">
    <property type="entry name" value="HEAT_5MP1_2"/>
</dbReference>
<dbReference type="InterPro" id="IPR016024">
    <property type="entry name" value="ARM-type_fold"/>
</dbReference>
<feature type="signal peptide" evidence="2">
    <location>
        <begin position="1"/>
        <end position="23"/>
    </location>
</feature>
<dbReference type="EMBL" id="JABXBU010000030">
    <property type="protein sequence ID" value="KAF8784790.1"/>
    <property type="molecule type" value="Genomic_DNA"/>
</dbReference>
<dbReference type="SUPFAM" id="SSF48371">
    <property type="entry name" value="ARM repeat"/>
    <property type="match status" value="1"/>
</dbReference>
<name>A0A8T0F5U6_ARGBR</name>
<protein>
    <submittedName>
        <fullName evidence="4">Basic leucine zipper and W2 domain-containing</fullName>
    </submittedName>
</protein>
<dbReference type="Gene3D" id="1.25.40.180">
    <property type="match status" value="1"/>
</dbReference>
<dbReference type="FunFam" id="1.25.40.180:FF:000006">
    <property type="entry name" value="Basic leucine zipper and W2 domain-containing protein 1"/>
    <property type="match status" value="1"/>
</dbReference>
<proteinExistence type="inferred from homology"/>
<feature type="domain" description="W2" evidence="3">
    <location>
        <begin position="176"/>
        <end position="349"/>
    </location>
</feature>
<comment type="similarity">
    <text evidence="1">Belongs to the BZW family.</text>
</comment>
<keyword evidence="2" id="KW-0732">Signal</keyword>
<comment type="caution">
    <text evidence="4">The sequence shown here is derived from an EMBL/GenBank/DDBJ whole genome shotgun (WGS) entry which is preliminary data.</text>
</comment>
<accession>A0A8T0F5U6</accession>
<dbReference type="GO" id="GO:0005737">
    <property type="term" value="C:cytoplasm"/>
    <property type="evidence" value="ECO:0007669"/>
    <property type="project" value="TreeGrafter"/>
</dbReference>
<dbReference type="InterPro" id="IPR043510">
    <property type="entry name" value="W2_5MP1/2"/>
</dbReference>
<dbReference type="Proteomes" id="UP000807504">
    <property type="component" value="Unassembled WGS sequence"/>
</dbReference>
<dbReference type="InterPro" id="IPR051245">
    <property type="entry name" value="eIF5-mimic_regulator"/>
</dbReference>
<evidence type="ECO:0000259" key="3">
    <source>
        <dbReference type="PROSITE" id="PS51363"/>
    </source>
</evidence>
<sequence length="350" mass="40193">MKKRNTTLLVLVFLKGFTPLQRSKLSKVTAILLAGGQIPPTVLSKILQDHLVKDGIALEFIMDVLKIWLGEKDSATVWASLRKAGLDSRLMDFFPTNKRSIENLTTTFKSNGLNQLLDYLITKTFIQEKSSVRHHFRPLNCRFLSYRSGLHGQFCNICLSSTILIPGVVFKSLGLETSLRGPSRSYRNSRLLGAQVGQMLKDGAQVKEIIPVVKEQMKKYSLPEQEVAVLLWTSLMTMMEWNKKEELVPEQAVKHLRQYTSLLSAFTRNAKSELALLVRVQEYCYDNMNFMKVFEKIVVLFYKTEVLSEDVILKWYKESHSPKGKSIFLDQTRKFIEWLQNAEEESEGED</sequence>
<keyword evidence="5" id="KW-1185">Reference proteome</keyword>
<dbReference type="AlphaFoldDB" id="A0A8T0F5U6"/>
<dbReference type="Pfam" id="PF02020">
    <property type="entry name" value="W2"/>
    <property type="match status" value="1"/>
</dbReference>
<dbReference type="Pfam" id="PF25504">
    <property type="entry name" value="HEAT_5MP1_2"/>
    <property type="match status" value="1"/>
</dbReference>
<dbReference type="GO" id="GO:0016020">
    <property type="term" value="C:membrane"/>
    <property type="evidence" value="ECO:0007669"/>
    <property type="project" value="TreeGrafter"/>
</dbReference>
<evidence type="ECO:0000256" key="2">
    <source>
        <dbReference type="SAM" id="SignalP"/>
    </source>
</evidence>
<reference evidence="4" key="2">
    <citation type="submission" date="2020-06" db="EMBL/GenBank/DDBJ databases">
        <authorList>
            <person name="Sheffer M."/>
        </authorList>
    </citation>
    <scope>NUCLEOTIDE SEQUENCE</scope>
</reference>
<organism evidence="4 5">
    <name type="scientific">Argiope bruennichi</name>
    <name type="common">Wasp spider</name>
    <name type="synonym">Aranea bruennichi</name>
    <dbReference type="NCBI Taxonomy" id="94029"/>
    <lineage>
        <taxon>Eukaryota</taxon>
        <taxon>Metazoa</taxon>
        <taxon>Ecdysozoa</taxon>
        <taxon>Arthropoda</taxon>
        <taxon>Chelicerata</taxon>
        <taxon>Arachnida</taxon>
        <taxon>Araneae</taxon>
        <taxon>Araneomorphae</taxon>
        <taxon>Entelegynae</taxon>
        <taxon>Araneoidea</taxon>
        <taxon>Araneidae</taxon>
        <taxon>Argiope</taxon>
    </lineage>
</organism>
<dbReference type="PANTHER" id="PTHR14208">
    <property type="entry name" value="BASIC LEUCINE ZIPPER AND W2 DOMAIN-CONTAINING PROTEIN"/>
    <property type="match status" value="1"/>
</dbReference>
<evidence type="ECO:0000256" key="1">
    <source>
        <dbReference type="ARBA" id="ARBA00008151"/>
    </source>
</evidence>
<gene>
    <name evidence="4" type="ORF">HNY73_010426</name>
</gene>
<dbReference type="GO" id="GO:0006417">
    <property type="term" value="P:regulation of translation"/>
    <property type="evidence" value="ECO:0007669"/>
    <property type="project" value="UniProtKB-ARBA"/>
</dbReference>